<evidence type="ECO:0000313" key="2">
    <source>
        <dbReference type="EMBL" id="CAI5710500.1"/>
    </source>
</evidence>
<protein>
    <submittedName>
        <fullName evidence="2">Uncharacterized protein</fullName>
    </submittedName>
</protein>
<comment type="caution">
    <text evidence="2">The sequence shown here is derived from an EMBL/GenBank/DDBJ whole genome shotgun (WGS) entry which is preliminary data.</text>
</comment>
<keyword evidence="3" id="KW-1185">Reference proteome</keyword>
<dbReference type="SUPFAM" id="SSF56219">
    <property type="entry name" value="DNase I-like"/>
    <property type="match status" value="1"/>
</dbReference>
<organism evidence="2 3">
    <name type="scientific">Peronospora destructor</name>
    <dbReference type="NCBI Taxonomy" id="86335"/>
    <lineage>
        <taxon>Eukaryota</taxon>
        <taxon>Sar</taxon>
        <taxon>Stramenopiles</taxon>
        <taxon>Oomycota</taxon>
        <taxon>Peronosporomycetes</taxon>
        <taxon>Peronosporales</taxon>
        <taxon>Peronosporaceae</taxon>
        <taxon>Peronospora</taxon>
    </lineage>
</organism>
<gene>
    <name evidence="2" type="ORF">PDE001_LOCUS450</name>
</gene>
<dbReference type="PANTHER" id="PTHR16320">
    <property type="entry name" value="SPHINGOMYELINASE FAMILY MEMBER"/>
    <property type="match status" value="1"/>
</dbReference>
<dbReference type="AlphaFoldDB" id="A0AAV0T187"/>
<feature type="signal peptide" evidence="1">
    <location>
        <begin position="1"/>
        <end position="19"/>
    </location>
</feature>
<reference evidence="2" key="1">
    <citation type="submission" date="2022-12" db="EMBL/GenBank/DDBJ databases">
        <authorList>
            <person name="Webb A."/>
        </authorList>
    </citation>
    <scope>NUCLEOTIDE SEQUENCE</scope>
    <source>
        <strain evidence="2">Pd1</strain>
    </source>
</reference>
<dbReference type="EMBL" id="CANTFM010000075">
    <property type="protein sequence ID" value="CAI5710500.1"/>
    <property type="molecule type" value="Genomic_DNA"/>
</dbReference>
<feature type="chain" id="PRO_5044010001" evidence="1">
    <location>
        <begin position="20"/>
        <end position="208"/>
    </location>
</feature>
<proteinExistence type="predicted"/>
<dbReference type="InterPro" id="IPR036691">
    <property type="entry name" value="Endo/exonu/phosph_ase_sf"/>
</dbReference>
<sequence>MPLALFALVSFLLLCAVLGHLEVSENNVSCPACRTSRALNAVNSTMSFEVFQYNVFGRPSIVSEDGQRERLERIPESLIHISETIDVVTFAEADIRTDRNELLAQLKNVGLAYSTSILNDPDPFTSILNGGVIIVSKWPILKEAQHVYRHACHYSDCLAAKGVKYARLLKTVNGLQKIFNVFATHMQAWSTPEARADRIKQAQQVISH</sequence>
<evidence type="ECO:0000256" key="1">
    <source>
        <dbReference type="SAM" id="SignalP"/>
    </source>
</evidence>
<keyword evidence="1" id="KW-0732">Signal</keyword>
<dbReference type="Gene3D" id="3.60.10.10">
    <property type="entry name" value="Endonuclease/exonuclease/phosphatase"/>
    <property type="match status" value="1"/>
</dbReference>
<dbReference type="PANTHER" id="PTHR16320:SF23">
    <property type="entry name" value="SPHINGOMYELINASE C 1"/>
    <property type="match status" value="1"/>
</dbReference>
<dbReference type="Proteomes" id="UP001162029">
    <property type="component" value="Unassembled WGS sequence"/>
</dbReference>
<dbReference type="InterPro" id="IPR038772">
    <property type="entry name" value="Sph/SMPD2-like"/>
</dbReference>
<name>A0AAV0T187_9STRA</name>
<dbReference type="GO" id="GO:0004767">
    <property type="term" value="F:sphingomyelin phosphodiesterase activity"/>
    <property type="evidence" value="ECO:0007669"/>
    <property type="project" value="InterPro"/>
</dbReference>
<evidence type="ECO:0000313" key="3">
    <source>
        <dbReference type="Proteomes" id="UP001162029"/>
    </source>
</evidence>
<accession>A0AAV0T187</accession>